<protein>
    <recommendedName>
        <fullName evidence="4">Small nuclear RNA-activating complex polypeptide 3</fullName>
    </recommendedName>
</protein>
<name>A0AAV5WB24_9BILA</name>
<comment type="caution">
    <text evidence="2">The sequence shown here is derived from an EMBL/GenBank/DDBJ whole genome shotgun (WGS) entry which is preliminary data.</text>
</comment>
<feature type="transmembrane region" description="Helical" evidence="1">
    <location>
        <begin position="84"/>
        <end position="105"/>
    </location>
</feature>
<evidence type="ECO:0008006" key="4">
    <source>
        <dbReference type="Google" id="ProtNLM"/>
    </source>
</evidence>
<evidence type="ECO:0000313" key="2">
    <source>
        <dbReference type="EMBL" id="GMT27893.1"/>
    </source>
</evidence>
<organism evidence="2 3">
    <name type="scientific">Pristionchus fissidentatus</name>
    <dbReference type="NCBI Taxonomy" id="1538716"/>
    <lineage>
        <taxon>Eukaryota</taxon>
        <taxon>Metazoa</taxon>
        <taxon>Ecdysozoa</taxon>
        <taxon>Nematoda</taxon>
        <taxon>Chromadorea</taxon>
        <taxon>Rhabditida</taxon>
        <taxon>Rhabditina</taxon>
        <taxon>Diplogasteromorpha</taxon>
        <taxon>Diplogasteroidea</taxon>
        <taxon>Neodiplogasteridae</taxon>
        <taxon>Pristionchus</taxon>
    </lineage>
</organism>
<reference evidence="2" key="1">
    <citation type="submission" date="2023-10" db="EMBL/GenBank/DDBJ databases">
        <title>Genome assembly of Pristionchus species.</title>
        <authorList>
            <person name="Yoshida K."/>
            <person name="Sommer R.J."/>
        </authorList>
    </citation>
    <scope>NUCLEOTIDE SEQUENCE</scope>
    <source>
        <strain evidence="2">RS5133</strain>
    </source>
</reference>
<dbReference type="Proteomes" id="UP001432322">
    <property type="component" value="Unassembled WGS sequence"/>
</dbReference>
<dbReference type="AlphaFoldDB" id="A0AAV5WB24"/>
<feature type="non-terminal residue" evidence="2">
    <location>
        <position position="1"/>
    </location>
</feature>
<gene>
    <name evidence="2" type="ORF">PFISCL1PPCAC_19190</name>
</gene>
<sequence>ICDFKTHEKIVTDESFELINQLMKFSADKVDIHPEEHMVCKKVDYNFLISICEARKKVNLGFQCDHLSIQDLINIRKKMLSREIFLTSLSVLFNIEIANGLLFSIHNIKFPPATRLIPSNFIHFFSNEQGKTVIYREKMDSFSILLFDGLFMTEFHSFRKLFPGRNRRFGEDRFGLRMKWCENEEEVKKTMENYKIVTAIKVP</sequence>
<evidence type="ECO:0000256" key="1">
    <source>
        <dbReference type="SAM" id="Phobius"/>
    </source>
</evidence>
<keyword evidence="1" id="KW-0812">Transmembrane</keyword>
<keyword evidence="1" id="KW-0472">Membrane</keyword>
<dbReference type="EMBL" id="BTSY01000005">
    <property type="protein sequence ID" value="GMT27893.1"/>
    <property type="molecule type" value="Genomic_DNA"/>
</dbReference>
<evidence type="ECO:0000313" key="3">
    <source>
        <dbReference type="Proteomes" id="UP001432322"/>
    </source>
</evidence>
<accession>A0AAV5WB24</accession>
<keyword evidence="3" id="KW-1185">Reference proteome</keyword>
<keyword evidence="1" id="KW-1133">Transmembrane helix</keyword>
<proteinExistence type="predicted"/>